<accession>A0A2G9SES9</accession>
<proteinExistence type="predicted"/>
<sequence length="169" mass="19258">MPCYGVQENSTSLLDQLTMDYYHQPNTIVDNSSCDFQNVFPTFSEGSIQPFPIFHENMTPQSPSESSDRSNSFEYSPSCQGVEFIPQSYSSPSPPDTNSCAYAGMDQHVYQHQDNSSFCYCTFCCPMDYQGSVKEQDSYSYTNIDYMGYLTSSEDIFTKDLNSYDMCYI</sequence>
<dbReference type="PANTHER" id="PTHR36689:SF1">
    <property type="entry name" value="POU CLASS 2 HOMEOBOX ASSOCIATING FACTOR 3"/>
    <property type="match status" value="1"/>
</dbReference>
<dbReference type="PANTHER" id="PTHR36689">
    <property type="entry name" value="COLORECTAL CANCER-ASSOCIATED PROTEIN 2"/>
    <property type="match status" value="1"/>
</dbReference>
<dbReference type="AlphaFoldDB" id="A0A2G9SES9"/>
<gene>
    <name evidence="2" type="ORF">AB205_0208040</name>
</gene>
<evidence type="ECO:0000256" key="1">
    <source>
        <dbReference type="SAM" id="MobiDB-lite"/>
    </source>
</evidence>
<dbReference type="OrthoDB" id="9942157at2759"/>
<evidence type="ECO:0008006" key="4">
    <source>
        <dbReference type="Google" id="ProtNLM"/>
    </source>
</evidence>
<reference evidence="3" key="1">
    <citation type="journal article" date="2017" name="Nat. Commun.">
        <title>The North American bullfrog draft genome provides insight into hormonal regulation of long noncoding RNA.</title>
        <authorList>
            <person name="Hammond S.A."/>
            <person name="Warren R.L."/>
            <person name="Vandervalk B.P."/>
            <person name="Kucuk E."/>
            <person name="Khan H."/>
            <person name="Gibb E.A."/>
            <person name="Pandoh P."/>
            <person name="Kirk H."/>
            <person name="Zhao Y."/>
            <person name="Jones M."/>
            <person name="Mungall A.J."/>
            <person name="Coope R."/>
            <person name="Pleasance S."/>
            <person name="Moore R.A."/>
            <person name="Holt R.A."/>
            <person name="Round J.M."/>
            <person name="Ohora S."/>
            <person name="Walle B.V."/>
            <person name="Veldhoen N."/>
            <person name="Helbing C.C."/>
            <person name="Birol I."/>
        </authorList>
    </citation>
    <scope>NUCLEOTIDE SEQUENCE [LARGE SCALE GENOMIC DNA]</scope>
</reference>
<name>A0A2G9SES9_AQUCT</name>
<evidence type="ECO:0000313" key="3">
    <source>
        <dbReference type="Proteomes" id="UP000228934"/>
    </source>
</evidence>
<keyword evidence="3" id="KW-1185">Reference proteome</keyword>
<feature type="compositionally biased region" description="Polar residues" evidence="1">
    <location>
        <begin position="58"/>
        <end position="78"/>
    </location>
</feature>
<dbReference type="Proteomes" id="UP000228934">
    <property type="component" value="Unassembled WGS sequence"/>
</dbReference>
<evidence type="ECO:0000313" key="2">
    <source>
        <dbReference type="EMBL" id="PIO38595.1"/>
    </source>
</evidence>
<dbReference type="InterPro" id="IPR043265">
    <property type="entry name" value="OCAT2"/>
</dbReference>
<feature type="region of interest" description="Disordered" evidence="1">
    <location>
        <begin position="54"/>
        <end position="78"/>
    </location>
</feature>
<dbReference type="EMBL" id="KV924833">
    <property type="protein sequence ID" value="PIO38595.1"/>
    <property type="molecule type" value="Genomic_DNA"/>
</dbReference>
<protein>
    <recommendedName>
        <fullName evidence="4">Colorectal cancer-associated protein 2</fullName>
    </recommendedName>
</protein>
<organism evidence="2 3">
    <name type="scientific">Aquarana catesbeiana</name>
    <name type="common">American bullfrog</name>
    <name type="synonym">Rana catesbeiana</name>
    <dbReference type="NCBI Taxonomy" id="8400"/>
    <lineage>
        <taxon>Eukaryota</taxon>
        <taxon>Metazoa</taxon>
        <taxon>Chordata</taxon>
        <taxon>Craniata</taxon>
        <taxon>Vertebrata</taxon>
        <taxon>Euteleostomi</taxon>
        <taxon>Amphibia</taxon>
        <taxon>Batrachia</taxon>
        <taxon>Anura</taxon>
        <taxon>Neobatrachia</taxon>
        <taxon>Ranoidea</taxon>
        <taxon>Ranidae</taxon>
        <taxon>Aquarana</taxon>
    </lineage>
</organism>